<dbReference type="SUPFAM" id="SSF56112">
    <property type="entry name" value="Protein kinase-like (PK-like)"/>
    <property type="match status" value="1"/>
</dbReference>
<evidence type="ECO:0000313" key="2">
    <source>
        <dbReference type="EMBL" id="WFD41986.1"/>
    </source>
</evidence>
<keyword evidence="2" id="KW-0418">Kinase</keyword>
<dbReference type="GO" id="GO:0010506">
    <property type="term" value="P:regulation of autophagy"/>
    <property type="evidence" value="ECO:0007669"/>
    <property type="project" value="InterPro"/>
</dbReference>
<dbReference type="Proteomes" id="UP001214628">
    <property type="component" value="Chromosome 1"/>
</dbReference>
<dbReference type="AlphaFoldDB" id="A0AAF0JIT8"/>
<dbReference type="Gene3D" id="1.10.510.10">
    <property type="entry name" value="Transferase(Phosphotransferase) domain 1"/>
    <property type="match status" value="1"/>
</dbReference>
<dbReference type="InterPro" id="IPR045269">
    <property type="entry name" value="Atg1-like"/>
</dbReference>
<keyword evidence="2" id="KW-0808">Transferase</keyword>
<dbReference type="InterPro" id="IPR011009">
    <property type="entry name" value="Kinase-like_dom_sf"/>
</dbReference>
<dbReference type="GO" id="GO:0004674">
    <property type="term" value="F:protein serine/threonine kinase activity"/>
    <property type="evidence" value="ECO:0007669"/>
    <property type="project" value="UniProtKB-KW"/>
</dbReference>
<dbReference type="EMBL" id="CP118375">
    <property type="protein sequence ID" value="WFD41986.1"/>
    <property type="molecule type" value="Genomic_DNA"/>
</dbReference>
<dbReference type="PANTHER" id="PTHR24348">
    <property type="entry name" value="SERINE/THREONINE-PROTEIN KINASE UNC-51-RELATED"/>
    <property type="match status" value="1"/>
</dbReference>
<proteinExistence type="predicted"/>
<dbReference type="InterPro" id="IPR000719">
    <property type="entry name" value="Prot_kinase_dom"/>
</dbReference>
<keyword evidence="2" id="KW-0723">Serine/threonine-protein kinase</keyword>
<dbReference type="InterPro" id="IPR008271">
    <property type="entry name" value="Ser/Thr_kinase_AS"/>
</dbReference>
<dbReference type="PROSITE" id="PS50011">
    <property type="entry name" value="PROTEIN_KINASE_DOM"/>
    <property type="match status" value="1"/>
</dbReference>
<dbReference type="Gene3D" id="3.30.200.20">
    <property type="entry name" value="Phosphorylase Kinase, domain 1"/>
    <property type="match status" value="1"/>
</dbReference>
<dbReference type="GO" id="GO:0005524">
    <property type="term" value="F:ATP binding"/>
    <property type="evidence" value="ECO:0007669"/>
    <property type="project" value="InterPro"/>
</dbReference>
<dbReference type="SMART" id="SM00220">
    <property type="entry name" value="S_TKc"/>
    <property type="match status" value="1"/>
</dbReference>
<name>A0AAF0JIT8_9BASI</name>
<dbReference type="GO" id="GO:0005737">
    <property type="term" value="C:cytoplasm"/>
    <property type="evidence" value="ECO:0007669"/>
    <property type="project" value="TreeGrafter"/>
</dbReference>
<keyword evidence="3" id="KW-1185">Reference proteome</keyword>
<evidence type="ECO:0000313" key="3">
    <source>
        <dbReference type="Proteomes" id="UP001214628"/>
    </source>
</evidence>
<organism evidence="2 3">
    <name type="scientific">Malassezia psittaci</name>
    <dbReference type="NCBI Taxonomy" id="1821823"/>
    <lineage>
        <taxon>Eukaryota</taxon>
        <taxon>Fungi</taxon>
        <taxon>Dikarya</taxon>
        <taxon>Basidiomycota</taxon>
        <taxon>Ustilaginomycotina</taxon>
        <taxon>Malasseziomycetes</taxon>
        <taxon>Malasseziales</taxon>
        <taxon>Malasseziaceae</taxon>
        <taxon>Malassezia</taxon>
    </lineage>
</organism>
<feature type="domain" description="Protein kinase" evidence="1">
    <location>
        <begin position="22"/>
        <end position="335"/>
    </location>
</feature>
<protein>
    <submittedName>
        <fullName evidence="2">Serine/threonine protein kinase</fullName>
    </submittedName>
</protein>
<gene>
    <name evidence="2" type="primary">SKS1</name>
    <name evidence="2" type="ORF">MPSI1_000625</name>
</gene>
<dbReference type="Pfam" id="PF00069">
    <property type="entry name" value="Pkinase"/>
    <property type="match status" value="1"/>
</dbReference>
<evidence type="ECO:0000259" key="1">
    <source>
        <dbReference type="PROSITE" id="PS50011"/>
    </source>
</evidence>
<reference evidence="2" key="1">
    <citation type="submission" date="2023-02" db="EMBL/GenBank/DDBJ databases">
        <title>Mating type loci evolution in Malassezia.</title>
        <authorList>
            <person name="Coelho M.A."/>
        </authorList>
    </citation>
    <scope>NUCLEOTIDE SEQUENCE</scope>
    <source>
        <strain evidence="2">CBS 14136</strain>
    </source>
</reference>
<accession>A0AAF0JIT8</accession>
<sequence length="370" mass="41989">MSDPTKTQQSELVGHSIGNGRFELISVLGVGAYGTVYLARDNATETNYQDFESNKEPSTSEPKLYAVKCMNKFDPKSRQRAFQRRETLLHSMCSDHSNVVSIYQVIEDEHLPYLFLLMDYCPGGDLFAMITQKKRYALQEEHTSSNKASQAGLIKLEDGHHTKQRLAMDATIKHVFNQILDAVEHCHSLGIYHRDLKPDNIMCSTDGNTIYLGDFGLATGDRWSKDYGCGSSFYMGPECQGGLSSRATPYNTAANDVWSLGVILINLICMRNPWKKATIKDEIFNEYCRDNDFLLKILPISRETNAVLKRVFTLRPESRCSTRSLRHWVNAIPRLQATPQEMWQRQNNPKSCTSFSHIGQPKPGMVNLLF</sequence>
<dbReference type="PROSITE" id="PS00108">
    <property type="entry name" value="PROTEIN_KINASE_ST"/>
    <property type="match status" value="1"/>
</dbReference>